<evidence type="ECO:0000256" key="1">
    <source>
        <dbReference type="ARBA" id="ARBA00004191"/>
    </source>
</evidence>
<keyword evidence="6" id="KW-0964">Secreted</keyword>
<evidence type="ECO:0000259" key="12">
    <source>
        <dbReference type="Pfam" id="PF01095"/>
    </source>
</evidence>
<evidence type="ECO:0000256" key="10">
    <source>
        <dbReference type="SAM" id="MobiDB-lite"/>
    </source>
</evidence>
<evidence type="ECO:0000256" key="6">
    <source>
        <dbReference type="ARBA" id="ARBA00022525"/>
    </source>
</evidence>
<feature type="region of interest" description="Disordered" evidence="10">
    <location>
        <begin position="322"/>
        <end position="342"/>
    </location>
</feature>
<dbReference type="GO" id="GO:0045490">
    <property type="term" value="P:pectin catabolic process"/>
    <property type="evidence" value="ECO:0007669"/>
    <property type="project" value="UniProtKB-UniPathway"/>
</dbReference>
<dbReference type="Pfam" id="PF01095">
    <property type="entry name" value="Pectinesterase"/>
    <property type="match status" value="1"/>
</dbReference>
<comment type="caution">
    <text evidence="13">The sequence shown here is derived from an EMBL/GenBank/DDBJ whole genome shotgun (WGS) entry which is preliminary data.</text>
</comment>
<gene>
    <name evidence="13" type="ORF">CR513_45183</name>
</gene>
<protein>
    <recommendedName>
        <fullName evidence="4">pectinesterase</fullName>
        <ecNumber evidence="4">3.1.1.11</ecNumber>
    </recommendedName>
</protein>
<dbReference type="InterPro" id="IPR011050">
    <property type="entry name" value="Pectin_lyase_fold/virulence"/>
</dbReference>
<dbReference type="Proteomes" id="UP000257109">
    <property type="component" value="Unassembled WGS sequence"/>
</dbReference>
<sequence>MASRTKSSTIQVAFLVTFLSTHGIFSDDTLPIPADKAQLDTWFNENVGPLDQRKSTIDPKLVVAEEGAKVVKVMKDGSGQFKTITDAINHIPTGNTKRVIVHIGPGNYNEKIKIDRTKPFITLYGVPENMPNLTFGGTAQQYGTIESATLIVGSDYFVAANIIISNSAPRPDGKKPGAQAVALRISSDKATFYNCKVFGFQDTVCDDKNRHFFKDCLIQGTMDYIFGSAKSLYLNNELRTLGNDNEATVIVAQARKSEAKDSVYSFVHCDITGTGTNTYLGRAWMPHPKVVFAYTNMSSVVKKEGWSNNMHPEYEKSVRFGEYQNKGPGADPNGRSPLAKQLSDEEVKPYITLDLIEGSKWLLPPPTPKV</sequence>
<accession>A0A371F9K8</accession>
<evidence type="ECO:0000256" key="7">
    <source>
        <dbReference type="ARBA" id="ARBA00022729"/>
    </source>
</evidence>
<evidence type="ECO:0000256" key="4">
    <source>
        <dbReference type="ARBA" id="ARBA00013229"/>
    </source>
</evidence>
<dbReference type="AlphaFoldDB" id="A0A371F9K8"/>
<dbReference type="EMBL" id="QJKJ01009984">
    <property type="protein sequence ID" value="RDX74984.1"/>
    <property type="molecule type" value="Genomic_DNA"/>
</dbReference>
<feature type="domain" description="Pectinesterase catalytic" evidence="12">
    <location>
        <begin position="71"/>
        <end position="358"/>
    </location>
</feature>
<reference evidence="13" key="1">
    <citation type="submission" date="2018-05" db="EMBL/GenBank/DDBJ databases">
        <title>Draft genome of Mucuna pruriens seed.</title>
        <authorList>
            <person name="Nnadi N.E."/>
            <person name="Vos R."/>
            <person name="Hasami M.H."/>
            <person name="Devisetty U.K."/>
            <person name="Aguiy J.C."/>
        </authorList>
    </citation>
    <scope>NUCLEOTIDE SEQUENCE [LARGE SCALE GENOMIC DNA]</scope>
    <source>
        <strain evidence="13">JCA_2017</strain>
    </source>
</reference>
<evidence type="ECO:0000256" key="11">
    <source>
        <dbReference type="SAM" id="SignalP"/>
    </source>
</evidence>
<dbReference type="InterPro" id="IPR000070">
    <property type="entry name" value="Pectinesterase_cat"/>
</dbReference>
<comment type="subcellular location">
    <subcellularLocation>
        <location evidence="1">Secreted</location>
        <location evidence="1">Cell wall</location>
    </subcellularLocation>
</comment>
<dbReference type="OrthoDB" id="2019149at2759"/>
<evidence type="ECO:0000256" key="5">
    <source>
        <dbReference type="ARBA" id="ARBA00022512"/>
    </source>
</evidence>
<evidence type="ECO:0000313" key="14">
    <source>
        <dbReference type="Proteomes" id="UP000257109"/>
    </source>
</evidence>
<feature type="signal peptide" evidence="11">
    <location>
        <begin position="1"/>
        <end position="26"/>
    </location>
</feature>
<keyword evidence="5" id="KW-0134">Cell wall</keyword>
<dbReference type="STRING" id="157652.A0A371F9K8"/>
<keyword evidence="9" id="KW-0063">Aspartyl esterase</keyword>
<dbReference type="SUPFAM" id="SSF51126">
    <property type="entry name" value="Pectin lyase-like"/>
    <property type="match status" value="1"/>
</dbReference>
<dbReference type="EC" id="3.1.1.11" evidence="4"/>
<proteinExistence type="inferred from homology"/>
<dbReference type="GO" id="GO:0042545">
    <property type="term" value="P:cell wall modification"/>
    <property type="evidence" value="ECO:0007669"/>
    <property type="project" value="InterPro"/>
</dbReference>
<keyword evidence="8" id="KW-0378">Hydrolase</keyword>
<feature type="chain" id="PRO_5016985017" description="pectinesterase" evidence="11">
    <location>
        <begin position="27"/>
        <end position="370"/>
    </location>
</feature>
<evidence type="ECO:0000313" key="13">
    <source>
        <dbReference type="EMBL" id="RDX74984.1"/>
    </source>
</evidence>
<keyword evidence="7 11" id="KW-0732">Signal</keyword>
<dbReference type="InterPro" id="IPR012334">
    <property type="entry name" value="Pectin_lyas_fold"/>
</dbReference>
<comment type="similarity">
    <text evidence="3">Belongs to the pectinesterase family.</text>
</comment>
<evidence type="ECO:0000256" key="9">
    <source>
        <dbReference type="ARBA" id="ARBA00023085"/>
    </source>
</evidence>
<dbReference type="UniPathway" id="UPA00545">
    <property type="reaction ID" value="UER00823"/>
</dbReference>
<dbReference type="Gene3D" id="2.160.20.10">
    <property type="entry name" value="Single-stranded right-handed beta-helix, Pectin lyase-like"/>
    <property type="match status" value="1"/>
</dbReference>
<evidence type="ECO:0000256" key="3">
    <source>
        <dbReference type="ARBA" id="ARBA00008891"/>
    </source>
</evidence>
<dbReference type="PANTHER" id="PTHR31321:SF87">
    <property type="entry name" value="PECTINESTERASE 63-RELATED"/>
    <property type="match status" value="1"/>
</dbReference>
<evidence type="ECO:0000256" key="8">
    <source>
        <dbReference type="ARBA" id="ARBA00022801"/>
    </source>
</evidence>
<keyword evidence="14" id="KW-1185">Reference proteome</keyword>
<comment type="pathway">
    <text evidence="2">Glycan metabolism; pectin degradation; 2-dehydro-3-deoxy-D-gluconate from pectin: step 1/5.</text>
</comment>
<organism evidence="13 14">
    <name type="scientific">Mucuna pruriens</name>
    <name type="common">Velvet bean</name>
    <name type="synonym">Dolichos pruriens</name>
    <dbReference type="NCBI Taxonomy" id="157652"/>
    <lineage>
        <taxon>Eukaryota</taxon>
        <taxon>Viridiplantae</taxon>
        <taxon>Streptophyta</taxon>
        <taxon>Embryophyta</taxon>
        <taxon>Tracheophyta</taxon>
        <taxon>Spermatophyta</taxon>
        <taxon>Magnoliopsida</taxon>
        <taxon>eudicotyledons</taxon>
        <taxon>Gunneridae</taxon>
        <taxon>Pentapetalae</taxon>
        <taxon>rosids</taxon>
        <taxon>fabids</taxon>
        <taxon>Fabales</taxon>
        <taxon>Fabaceae</taxon>
        <taxon>Papilionoideae</taxon>
        <taxon>50 kb inversion clade</taxon>
        <taxon>NPAAA clade</taxon>
        <taxon>indigoferoid/millettioid clade</taxon>
        <taxon>Phaseoleae</taxon>
        <taxon>Mucuna</taxon>
    </lineage>
</organism>
<dbReference type="GO" id="GO:0030599">
    <property type="term" value="F:pectinesterase activity"/>
    <property type="evidence" value="ECO:0007669"/>
    <property type="project" value="UniProtKB-EC"/>
</dbReference>
<dbReference type="PANTHER" id="PTHR31321">
    <property type="entry name" value="ACYL-COA THIOESTER HYDROLASE YBHC-RELATED"/>
    <property type="match status" value="1"/>
</dbReference>
<evidence type="ECO:0000256" key="2">
    <source>
        <dbReference type="ARBA" id="ARBA00005184"/>
    </source>
</evidence>
<name>A0A371F9K8_MUCPR</name>
<dbReference type="FunFam" id="2.160.20.10:FF:000008">
    <property type="entry name" value="Pectinesterase"/>
    <property type="match status" value="1"/>
</dbReference>